<sequence>MLYRYKMHRYSMAIGVVRHWKMAQVYQRINPNFRERPVS</sequence>
<gene>
    <name evidence="1" type="ORF">METZ01_LOCUS125754</name>
</gene>
<accession>A0A381Y7L7</accession>
<proteinExistence type="predicted"/>
<dbReference type="EMBL" id="UINC01017551">
    <property type="protein sequence ID" value="SVA72900.1"/>
    <property type="molecule type" value="Genomic_DNA"/>
</dbReference>
<organism evidence="1">
    <name type="scientific">marine metagenome</name>
    <dbReference type="NCBI Taxonomy" id="408172"/>
    <lineage>
        <taxon>unclassified sequences</taxon>
        <taxon>metagenomes</taxon>
        <taxon>ecological metagenomes</taxon>
    </lineage>
</organism>
<dbReference type="AlphaFoldDB" id="A0A381Y7L7"/>
<evidence type="ECO:0000313" key="1">
    <source>
        <dbReference type="EMBL" id="SVA72900.1"/>
    </source>
</evidence>
<reference evidence="1" key="1">
    <citation type="submission" date="2018-05" db="EMBL/GenBank/DDBJ databases">
        <authorList>
            <person name="Lanie J.A."/>
            <person name="Ng W.-L."/>
            <person name="Kazmierczak K.M."/>
            <person name="Andrzejewski T.M."/>
            <person name="Davidsen T.M."/>
            <person name="Wayne K.J."/>
            <person name="Tettelin H."/>
            <person name="Glass J.I."/>
            <person name="Rusch D."/>
            <person name="Podicherti R."/>
            <person name="Tsui H.-C.T."/>
            <person name="Winkler M.E."/>
        </authorList>
    </citation>
    <scope>NUCLEOTIDE SEQUENCE</scope>
</reference>
<name>A0A381Y7L7_9ZZZZ</name>
<protein>
    <submittedName>
        <fullName evidence="1">Uncharacterized protein</fullName>
    </submittedName>
</protein>